<feature type="compositionally biased region" description="Polar residues" evidence="1">
    <location>
        <begin position="134"/>
        <end position="149"/>
    </location>
</feature>
<feature type="compositionally biased region" description="Pro residues" evidence="1">
    <location>
        <begin position="176"/>
        <end position="187"/>
    </location>
</feature>
<dbReference type="EMBL" id="KN832977">
    <property type="protein sequence ID" value="KIM88246.1"/>
    <property type="molecule type" value="Genomic_DNA"/>
</dbReference>
<evidence type="ECO:0000313" key="3">
    <source>
        <dbReference type="Proteomes" id="UP000054166"/>
    </source>
</evidence>
<feature type="compositionally biased region" description="Low complexity" evidence="1">
    <location>
        <begin position="260"/>
        <end position="271"/>
    </location>
</feature>
<evidence type="ECO:0000313" key="2">
    <source>
        <dbReference type="EMBL" id="KIM88246.1"/>
    </source>
</evidence>
<feature type="compositionally biased region" description="Pro residues" evidence="1">
    <location>
        <begin position="109"/>
        <end position="123"/>
    </location>
</feature>
<reference evidence="2 3" key="1">
    <citation type="submission" date="2014-04" db="EMBL/GenBank/DDBJ databases">
        <authorList>
            <consortium name="DOE Joint Genome Institute"/>
            <person name="Kuo A."/>
            <person name="Tarkka M."/>
            <person name="Buscot F."/>
            <person name="Kohler A."/>
            <person name="Nagy L.G."/>
            <person name="Floudas D."/>
            <person name="Copeland A."/>
            <person name="Barry K.W."/>
            <person name="Cichocki N."/>
            <person name="Veneault-Fourrey C."/>
            <person name="LaButti K."/>
            <person name="Lindquist E.A."/>
            <person name="Lipzen A."/>
            <person name="Lundell T."/>
            <person name="Morin E."/>
            <person name="Murat C."/>
            <person name="Sun H."/>
            <person name="Tunlid A."/>
            <person name="Henrissat B."/>
            <person name="Grigoriev I.V."/>
            <person name="Hibbett D.S."/>
            <person name="Martin F."/>
            <person name="Nordberg H.P."/>
            <person name="Cantor M.N."/>
            <person name="Hua S.X."/>
        </authorList>
    </citation>
    <scope>NUCLEOTIDE SEQUENCE [LARGE SCALE GENOMIC DNA]</scope>
    <source>
        <strain evidence="2 3">F 1598</strain>
    </source>
</reference>
<sequence>MPKSCLKIPTPPMTPGGDCSHPRKCVAFSAEDLERIYIADEWDRTPTEVAQKLSYGDVLELKAIQRSLPTAAQLPDPLARRPQSQFLKGVPIALLPLYDDNLPCNSVSKPPPTSTVELPPVPSRSPHHAPAIPSSLSSTPITASPTWSRPLTEPTRSYPPRSKPNFAFLPLLDAPTPSPQPPPPPPSSEVDTDDSDHDLSTPALSSASLDTTPSPRDYSDSESYFQLPTRREAPASRPYFASCPPAQKSASTPNPAAHTPSPFSLNPPNSSVYFRGGPKKPLQVRTEPPICFDINGETYHFGPASTPPGSPPLSPLSPTLHSPGSSSPPQKYPPFFSDRGQDLQPSFSRSSARNQGSPKTPTRTKDFRSSSPILGPYCTGMKRGGGGGSPCSSPVLSPVRGGTTSRKGRLEH</sequence>
<dbReference type="OrthoDB" id="2802795at2759"/>
<organism evidence="2 3">
    <name type="scientific">Piloderma croceum (strain F 1598)</name>
    <dbReference type="NCBI Taxonomy" id="765440"/>
    <lineage>
        <taxon>Eukaryota</taxon>
        <taxon>Fungi</taxon>
        <taxon>Dikarya</taxon>
        <taxon>Basidiomycota</taxon>
        <taxon>Agaricomycotina</taxon>
        <taxon>Agaricomycetes</taxon>
        <taxon>Agaricomycetidae</taxon>
        <taxon>Atheliales</taxon>
        <taxon>Atheliaceae</taxon>
        <taxon>Piloderma</taxon>
    </lineage>
</organism>
<feature type="compositionally biased region" description="Polar residues" evidence="1">
    <location>
        <begin position="202"/>
        <end position="214"/>
    </location>
</feature>
<evidence type="ECO:0000256" key="1">
    <source>
        <dbReference type="SAM" id="MobiDB-lite"/>
    </source>
</evidence>
<dbReference type="Proteomes" id="UP000054166">
    <property type="component" value="Unassembled WGS sequence"/>
</dbReference>
<dbReference type="HOGENOM" id="CLU_667495_0_0_1"/>
<accession>A0A0C3GC75</accession>
<feature type="region of interest" description="Disordered" evidence="1">
    <location>
        <begin position="105"/>
        <end position="412"/>
    </location>
</feature>
<dbReference type="AlphaFoldDB" id="A0A0C3GC75"/>
<feature type="compositionally biased region" description="Polar residues" evidence="1">
    <location>
        <begin position="343"/>
        <end position="361"/>
    </location>
</feature>
<keyword evidence="3" id="KW-1185">Reference proteome</keyword>
<protein>
    <submittedName>
        <fullName evidence="2">Uncharacterized protein</fullName>
    </submittedName>
</protein>
<feature type="compositionally biased region" description="Pro residues" evidence="1">
    <location>
        <begin position="305"/>
        <end position="315"/>
    </location>
</feature>
<dbReference type="InParanoid" id="A0A0C3GC75"/>
<feature type="compositionally biased region" description="Low complexity" evidence="1">
    <location>
        <begin position="316"/>
        <end position="329"/>
    </location>
</feature>
<proteinExistence type="predicted"/>
<reference evidence="3" key="2">
    <citation type="submission" date="2015-01" db="EMBL/GenBank/DDBJ databases">
        <title>Evolutionary Origins and Diversification of the Mycorrhizal Mutualists.</title>
        <authorList>
            <consortium name="DOE Joint Genome Institute"/>
            <consortium name="Mycorrhizal Genomics Consortium"/>
            <person name="Kohler A."/>
            <person name="Kuo A."/>
            <person name="Nagy L.G."/>
            <person name="Floudas D."/>
            <person name="Copeland A."/>
            <person name="Barry K.W."/>
            <person name="Cichocki N."/>
            <person name="Veneault-Fourrey C."/>
            <person name="LaButti K."/>
            <person name="Lindquist E.A."/>
            <person name="Lipzen A."/>
            <person name="Lundell T."/>
            <person name="Morin E."/>
            <person name="Murat C."/>
            <person name="Riley R."/>
            <person name="Ohm R."/>
            <person name="Sun H."/>
            <person name="Tunlid A."/>
            <person name="Henrissat B."/>
            <person name="Grigoriev I.V."/>
            <person name="Hibbett D.S."/>
            <person name="Martin F."/>
        </authorList>
    </citation>
    <scope>NUCLEOTIDE SEQUENCE [LARGE SCALE GENOMIC DNA]</scope>
    <source>
        <strain evidence="3">F 1598</strain>
    </source>
</reference>
<name>A0A0C3GC75_PILCF</name>
<gene>
    <name evidence="2" type="ORF">PILCRDRAFT_814151</name>
</gene>
<dbReference type="STRING" id="765440.A0A0C3GC75"/>